<accession>A0A2H5P2V2</accession>
<proteinExistence type="predicted"/>
<protein>
    <submittedName>
        <fullName evidence="1">Uncharacterized protein</fullName>
    </submittedName>
</protein>
<evidence type="ECO:0000313" key="2">
    <source>
        <dbReference type="Proteomes" id="UP000236630"/>
    </source>
</evidence>
<dbReference type="Proteomes" id="UP000236630">
    <property type="component" value="Unassembled WGS sequence"/>
</dbReference>
<gene>
    <name evidence="1" type="ORF">CUMW_097040</name>
</gene>
<comment type="caution">
    <text evidence="1">The sequence shown here is derived from an EMBL/GenBank/DDBJ whole genome shotgun (WGS) entry which is preliminary data.</text>
</comment>
<evidence type="ECO:0000313" key="1">
    <source>
        <dbReference type="EMBL" id="GAY46435.1"/>
    </source>
</evidence>
<reference evidence="1 2" key="1">
    <citation type="journal article" date="2017" name="Front. Genet.">
        <title>Draft sequencing of the heterozygous diploid genome of Satsuma (Citrus unshiu Marc.) using a hybrid assembly approach.</title>
        <authorList>
            <person name="Shimizu T."/>
            <person name="Tanizawa Y."/>
            <person name="Mochizuki T."/>
            <person name="Nagasaki H."/>
            <person name="Yoshioka T."/>
            <person name="Toyoda A."/>
            <person name="Fujiyama A."/>
            <person name="Kaminuma E."/>
            <person name="Nakamura Y."/>
        </authorList>
    </citation>
    <scope>NUCLEOTIDE SEQUENCE [LARGE SCALE GENOMIC DNA]</scope>
    <source>
        <strain evidence="2">cv. Miyagawa wase</strain>
    </source>
</reference>
<sequence>MNLDTILVHNLTLNEKDHNILPMITLKLNHLPENFVIDNIPVTTELLFEVLEDLLLLSTSFHSSAVRGDARTLCHLGQGSPLYQQRDHRKLESGCLCQPCTLLIEDLKPSKVSLEVSCAKVLQHQIKATMVDN</sequence>
<dbReference type="EMBL" id="BDQV01000033">
    <property type="protein sequence ID" value="GAY46435.1"/>
    <property type="molecule type" value="Genomic_DNA"/>
</dbReference>
<dbReference type="AlphaFoldDB" id="A0A2H5P2V2"/>
<organism evidence="1 2">
    <name type="scientific">Citrus unshiu</name>
    <name type="common">Satsuma mandarin</name>
    <name type="synonym">Citrus nobilis var. unshiu</name>
    <dbReference type="NCBI Taxonomy" id="55188"/>
    <lineage>
        <taxon>Eukaryota</taxon>
        <taxon>Viridiplantae</taxon>
        <taxon>Streptophyta</taxon>
        <taxon>Embryophyta</taxon>
        <taxon>Tracheophyta</taxon>
        <taxon>Spermatophyta</taxon>
        <taxon>Magnoliopsida</taxon>
        <taxon>eudicotyledons</taxon>
        <taxon>Gunneridae</taxon>
        <taxon>Pentapetalae</taxon>
        <taxon>rosids</taxon>
        <taxon>malvids</taxon>
        <taxon>Sapindales</taxon>
        <taxon>Rutaceae</taxon>
        <taxon>Aurantioideae</taxon>
        <taxon>Citrus</taxon>
    </lineage>
</organism>
<keyword evidence="2" id="KW-1185">Reference proteome</keyword>
<name>A0A2H5P2V2_CITUN</name>